<keyword evidence="8" id="KW-0648">Protein biosynthesis</keyword>
<dbReference type="Proteomes" id="UP000190774">
    <property type="component" value="Unassembled WGS sequence"/>
</dbReference>
<evidence type="ECO:0000313" key="11">
    <source>
        <dbReference type="EMBL" id="SKB06349.1"/>
    </source>
</evidence>
<dbReference type="EMBL" id="FUYE01000020">
    <property type="protein sequence ID" value="SKB06349.1"/>
    <property type="molecule type" value="Genomic_DNA"/>
</dbReference>
<dbReference type="GO" id="GO:0006430">
    <property type="term" value="P:lysyl-tRNA aminoacylation"/>
    <property type="evidence" value="ECO:0007669"/>
    <property type="project" value="UniProtKB-UniRule"/>
</dbReference>
<feature type="binding site" evidence="8">
    <location>
        <position position="406"/>
    </location>
    <ligand>
        <name>Mg(2+)</name>
        <dbReference type="ChEBI" id="CHEBI:18420"/>
        <label>1</label>
    </ligand>
</feature>
<keyword evidence="12" id="KW-1185">Reference proteome</keyword>
<dbReference type="HAMAP" id="MF_00252">
    <property type="entry name" value="Lys_tRNA_synth_class2"/>
    <property type="match status" value="1"/>
</dbReference>
<feature type="binding site" evidence="8">
    <location>
        <position position="413"/>
    </location>
    <ligand>
        <name>Mg(2+)</name>
        <dbReference type="ChEBI" id="CHEBI:18420"/>
        <label>2</label>
    </ligand>
</feature>
<dbReference type="InterPro" id="IPR004364">
    <property type="entry name" value="Aa-tRNA-synt_II"/>
</dbReference>
<dbReference type="InterPro" id="IPR044136">
    <property type="entry name" value="Lys-tRNA-ligase_II_N"/>
</dbReference>
<dbReference type="Gene3D" id="2.40.50.140">
    <property type="entry name" value="Nucleic acid-binding proteins"/>
    <property type="match status" value="1"/>
</dbReference>
<dbReference type="InterPro" id="IPR012340">
    <property type="entry name" value="NA-bd_OB-fold"/>
</dbReference>
<keyword evidence="8 9" id="KW-0460">Magnesium</keyword>
<dbReference type="GO" id="GO:0004824">
    <property type="term" value="F:lysine-tRNA ligase activity"/>
    <property type="evidence" value="ECO:0007669"/>
    <property type="project" value="UniProtKB-UniRule"/>
</dbReference>
<dbReference type="InterPro" id="IPR002313">
    <property type="entry name" value="Lys-tRNA-ligase_II"/>
</dbReference>
<keyword evidence="4 8" id="KW-0547">Nucleotide-binding</keyword>
<dbReference type="NCBIfam" id="TIGR00499">
    <property type="entry name" value="lysS_bact"/>
    <property type="match status" value="1"/>
</dbReference>
<dbReference type="CDD" id="cd04322">
    <property type="entry name" value="LysRS_N"/>
    <property type="match status" value="1"/>
</dbReference>
<dbReference type="InterPro" id="IPR018149">
    <property type="entry name" value="Lys-tRNA-synth_II_C"/>
</dbReference>
<dbReference type="PROSITE" id="PS50862">
    <property type="entry name" value="AA_TRNA_LIGASE_II"/>
    <property type="match status" value="1"/>
</dbReference>
<keyword evidence="6 8" id="KW-0030">Aminoacyl-tRNA synthetase</keyword>
<evidence type="ECO:0000256" key="1">
    <source>
        <dbReference type="ARBA" id="ARBA00008226"/>
    </source>
</evidence>
<dbReference type="AlphaFoldDB" id="A0A1T4YX20"/>
<comment type="cofactor">
    <cofactor evidence="8 9">
        <name>Mg(2+)</name>
        <dbReference type="ChEBI" id="CHEBI:18420"/>
    </cofactor>
    <text evidence="8 9">Binds 3 Mg(2+) ions per subunit.</text>
</comment>
<comment type="subcellular location">
    <subcellularLocation>
        <location evidence="8">Cytoplasm</location>
    </subcellularLocation>
</comment>
<evidence type="ECO:0000256" key="9">
    <source>
        <dbReference type="RuleBase" id="RU000336"/>
    </source>
</evidence>
<evidence type="ECO:0000256" key="6">
    <source>
        <dbReference type="ARBA" id="ARBA00023146"/>
    </source>
</evidence>
<dbReference type="GO" id="GO:0005829">
    <property type="term" value="C:cytosol"/>
    <property type="evidence" value="ECO:0007669"/>
    <property type="project" value="TreeGrafter"/>
</dbReference>
<dbReference type="Gene3D" id="3.30.930.10">
    <property type="entry name" value="Bira Bifunctional Protein, Domain 2"/>
    <property type="match status" value="1"/>
</dbReference>
<evidence type="ECO:0000256" key="5">
    <source>
        <dbReference type="ARBA" id="ARBA00022840"/>
    </source>
</evidence>
<reference evidence="12" key="1">
    <citation type="submission" date="2017-02" db="EMBL/GenBank/DDBJ databases">
        <authorList>
            <person name="Varghese N."/>
            <person name="Submissions S."/>
        </authorList>
    </citation>
    <scope>NUCLEOTIDE SEQUENCE [LARGE SCALE GENOMIC DNA]</scope>
    <source>
        <strain evidence="12">ATCC 700200</strain>
    </source>
</reference>
<dbReference type="PRINTS" id="PR00982">
    <property type="entry name" value="TRNASYNTHLYS"/>
</dbReference>
<evidence type="ECO:0000256" key="8">
    <source>
        <dbReference type="HAMAP-Rule" id="MF_00252"/>
    </source>
</evidence>
<dbReference type="PANTHER" id="PTHR42918">
    <property type="entry name" value="LYSYL-TRNA SYNTHETASE"/>
    <property type="match status" value="1"/>
</dbReference>
<sequence>MQPAPEHTESELLQFRRNKLEEMQKRGIAAFGGKFDVTHAPGALKADFVEGIDVRVAGRILSRRQMGKATFFDIGDISGRIQCYLSKGDVGDEGYALFIEQIDIGDFVSLSGQTFVTKKGERSIHVKEFAPQSKALRPLPDKWHGVTDREIKYRQRYLDLISNDRSREVFVTRSKMVAEIRNFLQQRDFLEVETPMMQDVPGGAAARPFETHFNALDQKMYLRIAPELYLKRLLVGGFTKVFELNRNFRNEGVSRRHNPEFTMLEAYWAFSDFEQMADLVESMVCHLAEKFCGGLVIEHKDEEGNVTKTIDLSRPWKRTPYRDLVKGAAGEDWFALSKEAKVERAQSLGVQEIHAGDEHYELDQKIFEKLVEEKSFNPLFVTHVPKELVPLAKQNTTDDSVVDVYELVINGQEISPGYSELNDPIVQRERLEHQAGEEIQKIDEDFILALEHGMPPAGGIGIGIDRLIMMLTGAESIRDVVLFPQLKRKAD</sequence>
<accession>A0A1T4YX20</accession>
<evidence type="ECO:0000313" key="12">
    <source>
        <dbReference type="Proteomes" id="UP000190774"/>
    </source>
</evidence>
<keyword evidence="2 8" id="KW-0436">Ligase</keyword>
<evidence type="ECO:0000256" key="4">
    <source>
        <dbReference type="ARBA" id="ARBA00022741"/>
    </source>
</evidence>
<dbReference type="NCBIfam" id="NF001756">
    <property type="entry name" value="PRK00484.1"/>
    <property type="match status" value="1"/>
</dbReference>
<name>A0A1T4YX20_9BACT</name>
<dbReference type="GO" id="GO:0000287">
    <property type="term" value="F:magnesium ion binding"/>
    <property type="evidence" value="ECO:0007669"/>
    <property type="project" value="UniProtKB-UniRule"/>
</dbReference>
<proteinExistence type="inferred from homology"/>
<dbReference type="EC" id="6.1.1.6" evidence="8"/>
<dbReference type="PANTHER" id="PTHR42918:SF15">
    <property type="entry name" value="LYSINE--TRNA LIGASE, CHLOROPLASTIC_MITOCHONDRIAL"/>
    <property type="match status" value="1"/>
</dbReference>
<comment type="similarity">
    <text evidence="1 8">Belongs to the class-II aminoacyl-tRNA synthetase family.</text>
</comment>
<dbReference type="GO" id="GO:0000049">
    <property type="term" value="F:tRNA binding"/>
    <property type="evidence" value="ECO:0007669"/>
    <property type="project" value="TreeGrafter"/>
</dbReference>
<comment type="catalytic activity">
    <reaction evidence="7 8 9">
        <text>tRNA(Lys) + L-lysine + ATP = L-lysyl-tRNA(Lys) + AMP + diphosphate</text>
        <dbReference type="Rhea" id="RHEA:20792"/>
        <dbReference type="Rhea" id="RHEA-COMP:9696"/>
        <dbReference type="Rhea" id="RHEA-COMP:9697"/>
        <dbReference type="ChEBI" id="CHEBI:30616"/>
        <dbReference type="ChEBI" id="CHEBI:32551"/>
        <dbReference type="ChEBI" id="CHEBI:33019"/>
        <dbReference type="ChEBI" id="CHEBI:78442"/>
        <dbReference type="ChEBI" id="CHEBI:78529"/>
        <dbReference type="ChEBI" id="CHEBI:456215"/>
        <dbReference type="EC" id="6.1.1.6"/>
    </reaction>
</comment>
<dbReference type="InterPro" id="IPR006195">
    <property type="entry name" value="aa-tRNA-synth_II"/>
</dbReference>
<dbReference type="SUPFAM" id="SSF55681">
    <property type="entry name" value="Class II aaRS and biotin synthetases"/>
    <property type="match status" value="1"/>
</dbReference>
<dbReference type="RefSeq" id="WP_078815590.1">
    <property type="nucleotide sequence ID" value="NZ_FUYE01000020.1"/>
</dbReference>
<keyword evidence="5 8" id="KW-0067">ATP-binding</keyword>
<evidence type="ECO:0000256" key="2">
    <source>
        <dbReference type="ARBA" id="ARBA00022598"/>
    </source>
</evidence>
<dbReference type="Pfam" id="PF01336">
    <property type="entry name" value="tRNA_anti-codon"/>
    <property type="match status" value="1"/>
</dbReference>
<dbReference type="STRING" id="48467.SAMN02745166_04455"/>
<feature type="binding site" evidence="8">
    <location>
        <position position="413"/>
    </location>
    <ligand>
        <name>Mg(2+)</name>
        <dbReference type="ChEBI" id="CHEBI:18420"/>
        <label>1</label>
    </ligand>
</feature>
<protein>
    <recommendedName>
        <fullName evidence="8">Lysine--tRNA ligase</fullName>
        <ecNumber evidence="8">6.1.1.6</ecNumber>
    </recommendedName>
    <alternativeName>
        <fullName evidence="8">Lysyl-tRNA synthetase</fullName>
        <shortName evidence="8">LysRS</shortName>
    </alternativeName>
</protein>
<dbReference type="OrthoDB" id="9802326at2"/>
<evidence type="ECO:0000259" key="10">
    <source>
        <dbReference type="PROSITE" id="PS50862"/>
    </source>
</evidence>
<dbReference type="GO" id="GO:0005524">
    <property type="term" value="F:ATP binding"/>
    <property type="evidence" value="ECO:0007669"/>
    <property type="project" value="UniProtKB-UniRule"/>
</dbReference>
<dbReference type="InterPro" id="IPR045864">
    <property type="entry name" value="aa-tRNA-synth_II/BPL/LPL"/>
</dbReference>
<comment type="subunit">
    <text evidence="8">Homodimer.</text>
</comment>
<dbReference type="SUPFAM" id="SSF50249">
    <property type="entry name" value="Nucleic acid-binding proteins"/>
    <property type="match status" value="1"/>
</dbReference>
<gene>
    <name evidence="8" type="primary">lysS</name>
    <name evidence="11" type="ORF">SAMN02745166_04455</name>
</gene>
<evidence type="ECO:0000256" key="3">
    <source>
        <dbReference type="ARBA" id="ARBA00022723"/>
    </source>
</evidence>
<evidence type="ECO:0000256" key="7">
    <source>
        <dbReference type="ARBA" id="ARBA00048573"/>
    </source>
</evidence>
<keyword evidence="8" id="KW-0963">Cytoplasm</keyword>
<keyword evidence="3 8" id="KW-0479">Metal-binding</keyword>
<feature type="domain" description="Aminoacyl-transfer RNA synthetases class-II family profile" evidence="10">
    <location>
        <begin position="170"/>
        <end position="484"/>
    </location>
</feature>
<organism evidence="11 12">
    <name type="scientific">Prosthecobacter debontii</name>
    <dbReference type="NCBI Taxonomy" id="48467"/>
    <lineage>
        <taxon>Bacteria</taxon>
        <taxon>Pseudomonadati</taxon>
        <taxon>Verrucomicrobiota</taxon>
        <taxon>Verrucomicrobiia</taxon>
        <taxon>Verrucomicrobiales</taxon>
        <taxon>Verrucomicrobiaceae</taxon>
        <taxon>Prosthecobacter</taxon>
    </lineage>
</organism>
<dbReference type="Pfam" id="PF00152">
    <property type="entry name" value="tRNA-synt_2"/>
    <property type="match status" value="1"/>
</dbReference>
<dbReference type="InterPro" id="IPR004365">
    <property type="entry name" value="NA-bd_OB_tRNA"/>
</dbReference>